<accession>A0A0A9DZU6</accession>
<protein>
    <submittedName>
        <fullName evidence="1">Uncharacterized protein</fullName>
    </submittedName>
</protein>
<organism evidence="1">
    <name type="scientific">Arundo donax</name>
    <name type="common">Giant reed</name>
    <name type="synonym">Donax arundinaceus</name>
    <dbReference type="NCBI Taxonomy" id="35708"/>
    <lineage>
        <taxon>Eukaryota</taxon>
        <taxon>Viridiplantae</taxon>
        <taxon>Streptophyta</taxon>
        <taxon>Embryophyta</taxon>
        <taxon>Tracheophyta</taxon>
        <taxon>Spermatophyta</taxon>
        <taxon>Magnoliopsida</taxon>
        <taxon>Liliopsida</taxon>
        <taxon>Poales</taxon>
        <taxon>Poaceae</taxon>
        <taxon>PACMAD clade</taxon>
        <taxon>Arundinoideae</taxon>
        <taxon>Arundineae</taxon>
        <taxon>Arundo</taxon>
    </lineage>
</organism>
<proteinExistence type="predicted"/>
<reference evidence="1" key="2">
    <citation type="journal article" date="2015" name="Data Brief">
        <title>Shoot transcriptome of the giant reed, Arundo donax.</title>
        <authorList>
            <person name="Barrero R.A."/>
            <person name="Guerrero F.D."/>
            <person name="Moolhuijzen P."/>
            <person name="Goolsby J.A."/>
            <person name="Tidwell J."/>
            <person name="Bellgard S.E."/>
            <person name="Bellgard M.I."/>
        </authorList>
    </citation>
    <scope>NUCLEOTIDE SEQUENCE</scope>
    <source>
        <tissue evidence="1">Shoot tissue taken approximately 20 cm above the soil surface</tissue>
    </source>
</reference>
<dbReference type="AlphaFoldDB" id="A0A0A9DZU6"/>
<evidence type="ECO:0000313" key="1">
    <source>
        <dbReference type="EMBL" id="JAD93326.1"/>
    </source>
</evidence>
<sequence length="47" mass="5501">MHMLQPVCQLNYMTLPKRNISQLGKLNLSAHTHEQKSSLLHFCFFQS</sequence>
<dbReference type="EMBL" id="GBRH01204569">
    <property type="protein sequence ID" value="JAD93326.1"/>
    <property type="molecule type" value="Transcribed_RNA"/>
</dbReference>
<name>A0A0A9DZU6_ARUDO</name>
<reference evidence="1" key="1">
    <citation type="submission" date="2014-09" db="EMBL/GenBank/DDBJ databases">
        <authorList>
            <person name="Magalhaes I.L.F."/>
            <person name="Oliveira U."/>
            <person name="Santos F.R."/>
            <person name="Vidigal T.H.D.A."/>
            <person name="Brescovit A.D."/>
            <person name="Santos A.J."/>
        </authorList>
    </citation>
    <scope>NUCLEOTIDE SEQUENCE</scope>
    <source>
        <tissue evidence="1">Shoot tissue taken approximately 20 cm above the soil surface</tissue>
    </source>
</reference>